<sequence>MVLNKLVTSCGWAGSICGQPSERCNVYKVKQPNCFHVCSHDASVSCGLNDGALQEIKTGDGYSRSSAEAFVDAYEGRTLEGAYEQINALNTRFKEACVDMESLKQYVDENVSDLKDFIASVAKKLPMPVKFTTEEKFVVKKAILLHFECQAPIRTRYCALQNGKTYTTETLEWSRWLKMGLSAAKLGKSVLTADAIADLPGVVDQVKGLYNMYTKEDGEDFLSFISEPFLTSEEQDKLLNQLRAANFFQKFQYDNQTANWICANCHAIYLKAGSNRSEAGIEAASSHPEAGEIRQSSARF</sequence>
<evidence type="ECO:0000313" key="5">
    <source>
        <dbReference type="Proteomes" id="UP001642464"/>
    </source>
</evidence>
<evidence type="ECO:0000313" key="4">
    <source>
        <dbReference type="EMBL" id="CAK9027288.1"/>
    </source>
</evidence>
<dbReference type="PANTHER" id="PTHR21630:SF10">
    <property type="entry name" value="VENTRICULAR ZONE-EXPRESSED PH DOMAIN-CONTAINING PROTEIN HOMOLOG 1"/>
    <property type="match status" value="1"/>
</dbReference>
<feature type="region of interest" description="Disordered" evidence="3">
    <location>
        <begin position="281"/>
        <end position="300"/>
    </location>
</feature>
<comment type="caution">
    <text evidence="4">The sequence shown here is derived from an EMBL/GenBank/DDBJ whole genome shotgun (WGS) entry which is preliminary data.</text>
</comment>
<name>A0ABP0KM49_9DINO</name>
<dbReference type="EMBL" id="CAXAMM010011880">
    <property type="protein sequence ID" value="CAK9027288.1"/>
    <property type="molecule type" value="Genomic_DNA"/>
</dbReference>
<reference evidence="4 5" key="1">
    <citation type="submission" date="2024-02" db="EMBL/GenBank/DDBJ databases">
        <authorList>
            <person name="Chen Y."/>
            <person name="Shah S."/>
            <person name="Dougan E. K."/>
            <person name="Thang M."/>
            <person name="Chan C."/>
        </authorList>
    </citation>
    <scope>NUCLEOTIDE SEQUENCE [LARGE SCALE GENOMIC DNA]</scope>
</reference>
<evidence type="ECO:0000256" key="2">
    <source>
        <dbReference type="ARBA" id="ARBA00023136"/>
    </source>
</evidence>
<keyword evidence="5" id="KW-1185">Reference proteome</keyword>
<comment type="subcellular location">
    <subcellularLocation>
        <location evidence="1">Endomembrane system</location>
        <topology evidence="1">Peripheral membrane protein</topology>
    </subcellularLocation>
</comment>
<evidence type="ECO:0000256" key="1">
    <source>
        <dbReference type="ARBA" id="ARBA00004184"/>
    </source>
</evidence>
<dbReference type="Proteomes" id="UP001642464">
    <property type="component" value="Unassembled WGS sequence"/>
</dbReference>
<organism evidence="4 5">
    <name type="scientific">Durusdinium trenchii</name>
    <dbReference type="NCBI Taxonomy" id="1381693"/>
    <lineage>
        <taxon>Eukaryota</taxon>
        <taxon>Sar</taxon>
        <taxon>Alveolata</taxon>
        <taxon>Dinophyceae</taxon>
        <taxon>Suessiales</taxon>
        <taxon>Symbiodiniaceae</taxon>
        <taxon>Durusdinium</taxon>
    </lineage>
</organism>
<dbReference type="PANTHER" id="PTHR21630">
    <property type="entry name" value="VEPH-A/MELTED"/>
    <property type="match status" value="1"/>
</dbReference>
<gene>
    <name evidence="4" type="ORF">SCF082_LOCUS17852</name>
</gene>
<accession>A0ABP0KM49</accession>
<evidence type="ECO:0000256" key="3">
    <source>
        <dbReference type="SAM" id="MobiDB-lite"/>
    </source>
</evidence>
<dbReference type="InterPro" id="IPR039888">
    <property type="entry name" value="Melted-like"/>
</dbReference>
<proteinExistence type="predicted"/>
<protein>
    <submittedName>
        <fullName evidence="4">Protein melted-like</fullName>
    </submittedName>
</protein>
<keyword evidence="2" id="KW-0472">Membrane</keyword>